<dbReference type="Proteomes" id="UP000269721">
    <property type="component" value="Unassembled WGS sequence"/>
</dbReference>
<reference evidence="3" key="1">
    <citation type="journal article" date="2018" name="Nat. Microbiol.">
        <title>Leveraging single-cell genomics to expand the fungal tree of life.</title>
        <authorList>
            <person name="Ahrendt S.R."/>
            <person name="Quandt C.A."/>
            <person name="Ciobanu D."/>
            <person name="Clum A."/>
            <person name="Salamov A."/>
            <person name="Andreopoulos B."/>
            <person name="Cheng J.F."/>
            <person name="Woyke T."/>
            <person name="Pelin A."/>
            <person name="Henrissat B."/>
            <person name="Reynolds N.K."/>
            <person name="Benny G.L."/>
            <person name="Smith M.E."/>
            <person name="James T.Y."/>
            <person name="Grigoriev I.V."/>
        </authorList>
    </citation>
    <scope>NUCLEOTIDE SEQUENCE [LARGE SCALE GENOMIC DNA]</scope>
</reference>
<organism evidence="2 3">
    <name type="scientific">Blyttiomyces helicus</name>
    <dbReference type="NCBI Taxonomy" id="388810"/>
    <lineage>
        <taxon>Eukaryota</taxon>
        <taxon>Fungi</taxon>
        <taxon>Fungi incertae sedis</taxon>
        <taxon>Chytridiomycota</taxon>
        <taxon>Chytridiomycota incertae sedis</taxon>
        <taxon>Chytridiomycetes</taxon>
        <taxon>Chytridiomycetes incertae sedis</taxon>
        <taxon>Blyttiomyces</taxon>
    </lineage>
</organism>
<evidence type="ECO:0000313" key="3">
    <source>
        <dbReference type="Proteomes" id="UP000269721"/>
    </source>
</evidence>
<name>A0A4P9WEH2_9FUNG</name>
<evidence type="ECO:0000256" key="1">
    <source>
        <dbReference type="SAM" id="MobiDB-lite"/>
    </source>
</evidence>
<keyword evidence="3" id="KW-1185">Reference proteome</keyword>
<gene>
    <name evidence="2" type="ORF">BDK51DRAFT_31170</name>
</gene>
<dbReference type="EMBL" id="KZ995221">
    <property type="protein sequence ID" value="RKO91121.1"/>
    <property type="molecule type" value="Genomic_DNA"/>
</dbReference>
<sequence>MLGENGDDGGTGSRARTTGVAKRDPGPQPGRAERIIPFQRMQFRPSPSGAWKKRRLTSSTEARFASVDALGTRGLRWRQGSEAGFAPGATITKKLRKIGKKMLYQAKADGAQDGNRREGG</sequence>
<protein>
    <submittedName>
        <fullName evidence="2">Uncharacterized protein</fullName>
    </submittedName>
</protein>
<proteinExistence type="predicted"/>
<evidence type="ECO:0000313" key="2">
    <source>
        <dbReference type="EMBL" id="RKO91121.1"/>
    </source>
</evidence>
<feature type="region of interest" description="Disordered" evidence="1">
    <location>
        <begin position="1"/>
        <end position="32"/>
    </location>
</feature>
<dbReference type="AlphaFoldDB" id="A0A4P9WEH2"/>
<accession>A0A4P9WEH2</accession>